<dbReference type="EMBL" id="SMTL01000013">
    <property type="protein sequence ID" value="TDK29312.1"/>
    <property type="molecule type" value="Genomic_DNA"/>
</dbReference>
<accession>A0A4V3AN42</accession>
<reference evidence="1 2" key="1">
    <citation type="submission" date="2019-03" db="EMBL/GenBank/DDBJ databases">
        <title>Rhizobium sp. nov., an bacterium isolated from biocrust in Mu Us Desert.</title>
        <authorList>
            <person name="Lixiong L."/>
        </authorList>
    </citation>
    <scope>NUCLEOTIDE SEQUENCE [LARGE SCALE GENOMIC DNA]</scope>
    <source>
        <strain evidence="1 2">SPY-1</strain>
    </source>
</reference>
<dbReference type="RefSeq" id="WP_133318466.1">
    <property type="nucleotide sequence ID" value="NZ_SMTL01000013.1"/>
</dbReference>
<name>A0A4V3AN42_9HYPH</name>
<evidence type="ECO:0000313" key="2">
    <source>
        <dbReference type="Proteomes" id="UP000295238"/>
    </source>
</evidence>
<evidence type="ECO:0000313" key="1">
    <source>
        <dbReference type="EMBL" id="TDK29312.1"/>
    </source>
</evidence>
<protein>
    <submittedName>
        <fullName evidence="1">Uncharacterized protein</fullName>
    </submittedName>
</protein>
<sequence>MGIFLREQTMLVIALSFGVNRLEASVEKMMGSVRLDAPATQNEQTAALFFRVEAVPPFHISANATGLAVSLTVGPKAIDPEHIQPESRSYESQLVPNLQELKEEAIHHITDPSRFLNGHIENKKPGTIAGVSGRIVSGSYEGEVNIPPRRKKVRHVPGYSS</sequence>
<organism evidence="1 2">
    <name type="scientific">Rhizobium deserti</name>
    <dbReference type="NCBI Taxonomy" id="2547961"/>
    <lineage>
        <taxon>Bacteria</taxon>
        <taxon>Pseudomonadati</taxon>
        <taxon>Pseudomonadota</taxon>
        <taxon>Alphaproteobacteria</taxon>
        <taxon>Hyphomicrobiales</taxon>
        <taxon>Rhizobiaceae</taxon>
        <taxon>Rhizobium/Agrobacterium group</taxon>
        <taxon>Rhizobium</taxon>
    </lineage>
</organism>
<proteinExistence type="predicted"/>
<comment type="caution">
    <text evidence="1">The sequence shown here is derived from an EMBL/GenBank/DDBJ whole genome shotgun (WGS) entry which is preliminary data.</text>
</comment>
<dbReference type="Proteomes" id="UP000295238">
    <property type="component" value="Unassembled WGS sequence"/>
</dbReference>
<gene>
    <name evidence="1" type="ORF">E2F50_22715</name>
</gene>
<dbReference type="AlphaFoldDB" id="A0A4V3AN42"/>
<dbReference type="OrthoDB" id="7926124at2"/>
<keyword evidence="2" id="KW-1185">Reference proteome</keyword>